<dbReference type="GO" id="GO:0052621">
    <property type="term" value="F:diguanylate cyclase activity"/>
    <property type="evidence" value="ECO:0007669"/>
    <property type="project" value="UniProtKB-EC"/>
</dbReference>
<dbReference type="Gene3D" id="3.30.70.270">
    <property type="match status" value="1"/>
</dbReference>
<keyword evidence="5" id="KW-1133">Transmembrane helix</keyword>
<sequence>MNNHHWLLALLALLLLVPFLETRAFEQQAPQSVILENGFSYADLTDKIQILIDPQQQLGFKAISSTGRQRDFRLNSGKIGFTDAAVWIRFSLESRFTTKQPVILEIDFPLIDKIEFYEMDGKGNYRLRFGGDSIPFNLREIEFRNTLFKIELEPGQTATYYMKFTSRGPIQLPLRIWNYQAFTEHSTSSHLWHGLYFGAILMLIVASVVGYNLFRASFFLWYAYYLSCYGLLNFTLVGFAGQFLWPETPILQQYATSLLVNLVIIGAVVFSGKLLDIRKYSRAYFLIFRTLIILALLGIAISLAGRLEIANRIASLSGMALVPILISAAIVTYRKGNFAARYFLVAWGVFLIFVFISGLYYWGMLPYGFVTAHALQIGSVFEVTMLGVATADRVRLLNREKEEADRLANKYLVLLNEKLEDLVHERTVELEESNRKLHELATHDSLTLLLNHNAIIHALESAISAVERHRQPLSIAMVDIDRFKQINDRFGHQVGDDVLVAIANTFTSSLRGYDIIGRYGGEEFLLILPQTNTEDAGELIERLRQSIADLSFTGTQGKRVTISVGMIAYLHGIKIDADAMIRCADDALYRAKANGRDRIEWGNCTTILNKTGCAGSEDGQR</sequence>
<dbReference type="FunFam" id="3.30.70.270:FF:000001">
    <property type="entry name" value="Diguanylate cyclase domain protein"/>
    <property type="match status" value="1"/>
</dbReference>
<evidence type="ECO:0000256" key="2">
    <source>
        <dbReference type="ARBA" id="ARBA00012528"/>
    </source>
</evidence>
<evidence type="ECO:0000313" key="7">
    <source>
        <dbReference type="EMBL" id="ODJ86229.1"/>
    </source>
</evidence>
<dbReference type="RefSeq" id="WP_069127307.1">
    <property type="nucleotide sequence ID" value="NZ_MARB01000025.1"/>
</dbReference>
<evidence type="ECO:0000256" key="3">
    <source>
        <dbReference type="ARBA" id="ARBA00034247"/>
    </source>
</evidence>
<dbReference type="InterPro" id="IPR000160">
    <property type="entry name" value="GGDEF_dom"/>
</dbReference>
<comment type="caution">
    <text evidence="7">The sequence shown here is derived from an EMBL/GenBank/DDBJ whole genome shotgun (WGS) entry which is preliminary data.</text>
</comment>
<keyword evidence="7" id="KW-0808">Transferase</keyword>
<dbReference type="EC" id="2.7.7.65" evidence="2"/>
<evidence type="ECO:0000256" key="4">
    <source>
        <dbReference type="SAM" id="Coils"/>
    </source>
</evidence>
<dbReference type="EMBL" id="MARB01000025">
    <property type="protein sequence ID" value="ODJ86229.1"/>
    <property type="molecule type" value="Genomic_DNA"/>
</dbReference>
<keyword evidence="5" id="KW-0812">Transmembrane</keyword>
<comment type="cofactor">
    <cofactor evidence="1">
        <name>Mg(2+)</name>
        <dbReference type="ChEBI" id="CHEBI:18420"/>
    </cofactor>
</comment>
<dbReference type="PANTHER" id="PTHR45138:SF9">
    <property type="entry name" value="DIGUANYLATE CYCLASE DGCM-RELATED"/>
    <property type="match status" value="1"/>
</dbReference>
<dbReference type="Pfam" id="PF07696">
    <property type="entry name" value="7TMR-DISMED2"/>
    <property type="match status" value="1"/>
</dbReference>
<evidence type="ECO:0000256" key="5">
    <source>
        <dbReference type="SAM" id="Phobius"/>
    </source>
</evidence>
<dbReference type="AlphaFoldDB" id="A0A7Z1AEM7"/>
<name>A0A7Z1AEM7_9GAMM</name>
<feature type="transmembrane region" description="Helical" evidence="5">
    <location>
        <begin position="309"/>
        <end position="330"/>
    </location>
</feature>
<dbReference type="SUPFAM" id="SSF55073">
    <property type="entry name" value="Nucleotide cyclase"/>
    <property type="match status" value="1"/>
</dbReference>
<evidence type="ECO:0000256" key="1">
    <source>
        <dbReference type="ARBA" id="ARBA00001946"/>
    </source>
</evidence>
<dbReference type="GO" id="GO:0043709">
    <property type="term" value="P:cell adhesion involved in single-species biofilm formation"/>
    <property type="evidence" value="ECO:0007669"/>
    <property type="project" value="TreeGrafter"/>
</dbReference>
<keyword evidence="5" id="KW-0472">Membrane</keyword>
<comment type="catalytic activity">
    <reaction evidence="3">
        <text>2 GTP = 3',3'-c-di-GMP + 2 diphosphate</text>
        <dbReference type="Rhea" id="RHEA:24898"/>
        <dbReference type="ChEBI" id="CHEBI:33019"/>
        <dbReference type="ChEBI" id="CHEBI:37565"/>
        <dbReference type="ChEBI" id="CHEBI:58805"/>
        <dbReference type="EC" id="2.7.7.65"/>
    </reaction>
</comment>
<dbReference type="InterPro" id="IPR011622">
    <property type="entry name" value="7TMR_DISM_rcpt_extracell_dom2"/>
</dbReference>
<dbReference type="Proteomes" id="UP000094769">
    <property type="component" value="Unassembled WGS sequence"/>
</dbReference>
<dbReference type="NCBIfam" id="TIGR00254">
    <property type="entry name" value="GGDEF"/>
    <property type="match status" value="1"/>
</dbReference>
<dbReference type="InterPro" id="IPR011623">
    <property type="entry name" value="7TMR_DISM_rcpt_extracell_dom1"/>
</dbReference>
<dbReference type="PROSITE" id="PS50887">
    <property type="entry name" value="GGDEF"/>
    <property type="match status" value="1"/>
</dbReference>
<dbReference type="OrthoDB" id="5289013at2"/>
<protein>
    <recommendedName>
        <fullName evidence="2">diguanylate cyclase</fullName>
        <ecNumber evidence="2">2.7.7.65</ecNumber>
    </recommendedName>
</protein>
<evidence type="ECO:0000259" key="6">
    <source>
        <dbReference type="PROSITE" id="PS50887"/>
    </source>
</evidence>
<feature type="transmembrane region" description="Helical" evidence="5">
    <location>
        <begin position="342"/>
        <end position="363"/>
    </location>
</feature>
<feature type="transmembrane region" description="Helical" evidence="5">
    <location>
        <begin position="221"/>
        <end position="245"/>
    </location>
</feature>
<dbReference type="Pfam" id="PF00990">
    <property type="entry name" value="GGDEF"/>
    <property type="match status" value="1"/>
</dbReference>
<feature type="domain" description="GGDEF" evidence="6">
    <location>
        <begin position="471"/>
        <end position="604"/>
    </location>
</feature>
<accession>A0A7Z1AEM7</accession>
<feature type="transmembrane region" description="Helical" evidence="5">
    <location>
        <begin position="251"/>
        <end position="271"/>
    </location>
</feature>
<keyword evidence="7" id="KW-0548">Nucleotidyltransferase</keyword>
<dbReference type="Gene3D" id="2.60.40.2380">
    <property type="match status" value="1"/>
</dbReference>
<reference evidence="7 8" key="1">
    <citation type="submission" date="2016-06" db="EMBL/GenBank/DDBJ databases">
        <title>Genome sequence of endosymbiont of Candidatus Endolucinida thiodiazotropha.</title>
        <authorList>
            <person name="Poehlein A."/>
            <person name="Koenig S."/>
            <person name="Heiden S.E."/>
            <person name="Thuermer A."/>
            <person name="Voget S."/>
            <person name="Daniel R."/>
            <person name="Markert S."/>
            <person name="Gros O."/>
            <person name="Schweder T."/>
        </authorList>
    </citation>
    <scope>NUCLEOTIDE SEQUENCE [LARGE SCALE GENOMIC DNA]</scope>
    <source>
        <strain evidence="7 8">COS</strain>
    </source>
</reference>
<dbReference type="InterPro" id="IPR029787">
    <property type="entry name" value="Nucleotide_cyclase"/>
</dbReference>
<feature type="transmembrane region" description="Helical" evidence="5">
    <location>
        <begin position="191"/>
        <end position="214"/>
    </location>
</feature>
<dbReference type="CDD" id="cd01949">
    <property type="entry name" value="GGDEF"/>
    <property type="match status" value="1"/>
</dbReference>
<dbReference type="PANTHER" id="PTHR45138">
    <property type="entry name" value="REGULATORY COMPONENTS OF SENSORY TRANSDUCTION SYSTEM"/>
    <property type="match status" value="1"/>
</dbReference>
<keyword evidence="4" id="KW-0175">Coiled coil</keyword>
<dbReference type="SMART" id="SM00267">
    <property type="entry name" value="GGDEF"/>
    <property type="match status" value="1"/>
</dbReference>
<gene>
    <name evidence="7" type="primary">ydaM_3</name>
    <name evidence="7" type="ORF">CODIS_35500</name>
</gene>
<keyword evidence="8" id="KW-1185">Reference proteome</keyword>
<dbReference type="GO" id="GO:1902201">
    <property type="term" value="P:negative regulation of bacterial-type flagellum-dependent cell motility"/>
    <property type="evidence" value="ECO:0007669"/>
    <property type="project" value="TreeGrafter"/>
</dbReference>
<dbReference type="InterPro" id="IPR043128">
    <property type="entry name" value="Rev_trsase/Diguanyl_cyclase"/>
</dbReference>
<feature type="transmembrane region" description="Helical" evidence="5">
    <location>
        <begin position="283"/>
        <end position="303"/>
    </location>
</feature>
<feature type="coiled-coil region" evidence="4">
    <location>
        <begin position="397"/>
        <end position="436"/>
    </location>
</feature>
<dbReference type="InterPro" id="IPR050469">
    <property type="entry name" value="Diguanylate_Cyclase"/>
</dbReference>
<evidence type="ECO:0000313" key="8">
    <source>
        <dbReference type="Proteomes" id="UP000094769"/>
    </source>
</evidence>
<dbReference type="GO" id="GO:0005886">
    <property type="term" value="C:plasma membrane"/>
    <property type="evidence" value="ECO:0007669"/>
    <property type="project" value="TreeGrafter"/>
</dbReference>
<organism evidence="7 8">
    <name type="scientific">Candidatus Thiodiazotropha endolucinida</name>
    <dbReference type="NCBI Taxonomy" id="1655433"/>
    <lineage>
        <taxon>Bacteria</taxon>
        <taxon>Pseudomonadati</taxon>
        <taxon>Pseudomonadota</taxon>
        <taxon>Gammaproteobacteria</taxon>
        <taxon>Chromatiales</taxon>
        <taxon>Sedimenticolaceae</taxon>
        <taxon>Candidatus Thiodiazotropha</taxon>
    </lineage>
</organism>
<proteinExistence type="predicted"/>
<dbReference type="Pfam" id="PF07695">
    <property type="entry name" value="7TMR-DISM_7TM"/>
    <property type="match status" value="1"/>
</dbReference>